<evidence type="ECO:0000313" key="2">
    <source>
        <dbReference type="EMBL" id="MED6153227.1"/>
    </source>
</evidence>
<organism evidence="2 3">
    <name type="scientific">Stylosanthes scabra</name>
    <dbReference type="NCBI Taxonomy" id="79078"/>
    <lineage>
        <taxon>Eukaryota</taxon>
        <taxon>Viridiplantae</taxon>
        <taxon>Streptophyta</taxon>
        <taxon>Embryophyta</taxon>
        <taxon>Tracheophyta</taxon>
        <taxon>Spermatophyta</taxon>
        <taxon>Magnoliopsida</taxon>
        <taxon>eudicotyledons</taxon>
        <taxon>Gunneridae</taxon>
        <taxon>Pentapetalae</taxon>
        <taxon>rosids</taxon>
        <taxon>fabids</taxon>
        <taxon>Fabales</taxon>
        <taxon>Fabaceae</taxon>
        <taxon>Papilionoideae</taxon>
        <taxon>50 kb inversion clade</taxon>
        <taxon>dalbergioids sensu lato</taxon>
        <taxon>Dalbergieae</taxon>
        <taxon>Pterocarpus clade</taxon>
        <taxon>Stylosanthes</taxon>
    </lineage>
</organism>
<feature type="region of interest" description="Disordered" evidence="1">
    <location>
        <begin position="34"/>
        <end position="56"/>
    </location>
</feature>
<proteinExistence type="predicted"/>
<dbReference type="EMBL" id="JASCZI010093324">
    <property type="protein sequence ID" value="MED6153227.1"/>
    <property type="molecule type" value="Genomic_DNA"/>
</dbReference>
<feature type="non-terminal residue" evidence="2">
    <location>
        <position position="56"/>
    </location>
</feature>
<gene>
    <name evidence="2" type="ORF">PIB30_099726</name>
</gene>
<reference evidence="2 3" key="1">
    <citation type="journal article" date="2023" name="Plants (Basel)">
        <title>Bridging the Gap: Combining Genomics and Transcriptomics Approaches to Understand Stylosanthes scabra, an Orphan Legume from the Brazilian Caatinga.</title>
        <authorList>
            <person name="Ferreira-Neto J.R.C."/>
            <person name="da Silva M.D."/>
            <person name="Binneck E."/>
            <person name="de Melo N.F."/>
            <person name="da Silva R.H."/>
            <person name="de Melo A.L.T.M."/>
            <person name="Pandolfi V."/>
            <person name="Bustamante F.O."/>
            <person name="Brasileiro-Vidal A.C."/>
            <person name="Benko-Iseppon A.M."/>
        </authorList>
    </citation>
    <scope>NUCLEOTIDE SEQUENCE [LARGE SCALE GENOMIC DNA]</scope>
    <source>
        <tissue evidence="2">Leaves</tissue>
    </source>
</reference>
<sequence length="56" mass="5728">GLSVTHERCYLLKTIAPVTNAKVTGSSPTTYDPCGGNAESTQNGGAGCFGSHDIRS</sequence>
<dbReference type="Proteomes" id="UP001341840">
    <property type="component" value="Unassembled WGS sequence"/>
</dbReference>
<evidence type="ECO:0000256" key="1">
    <source>
        <dbReference type="SAM" id="MobiDB-lite"/>
    </source>
</evidence>
<keyword evidence="3" id="KW-1185">Reference proteome</keyword>
<accession>A0ABU6TWF7</accession>
<name>A0ABU6TWF7_9FABA</name>
<protein>
    <submittedName>
        <fullName evidence="2">Uncharacterized protein</fullName>
    </submittedName>
</protein>
<comment type="caution">
    <text evidence="2">The sequence shown here is derived from an EMBL/GenBank/DDBJ whole genome shotgun (WGS) entry which is preliminary data.</text>
</comment>
<feature type="non-terminal residue" evidence="2">
    <location>
        <position position="1"/>
    </location>
</feature>
<evidence type="ECO:0000313" key="3">
    <source>
        <dbReference type="Proteomes" id="UP001341840"/>
    </source>
</evidence>